<reference evidence="3" key="1">
    <citation type="journal article" date="2019" name="Microbiol. Immunol.">
        <title>Molecular and phenotypic characterization of Leptospira johnsonii sp. nov., Leptospira ellinghausenii sp. nov. and Leptospira ryugenii sp. nov. isolated from soil and water in Japan.</title>
        <authorList>
            <person name="Masuzawa T."/>
            <person name="Saito M."/>
            <person name="Nakao R."/>
            <person name="Nikaido Y."/>
            <person name="Matsumoto M."/>
            <person name="Ogawa M."/>
            <person name="Yokoyama M."/>
            <person name="Hidaka Y."/>
            <person name="Tomita J."/>
            <person name="Sakakibara K."/>
            <person name="Suzuki K."/>
            <person name="Yasuda S."/>
            <person name="Sato H."/>
            <person name="Yamaguchi M."/>
            <person name="Yoshida S.I."/>
            <person name="Koizumi N."/>
            <person name="Kawamura Y."/>
        </authorList>
    </citation>
    <scope>NUCLEOTIDE SEQUENCE [LARGE SCALE GENOMIC DNA]</scope>
    <source>
        <strain evidence="3">E18</strain>
    </source>
</reference>
<dbReference type="InterPro" id="IPR025275">
    <property type="entry name" value="DUF4015"/>
</dbReference>
<proteinExistence type="predicted"/>
<protein>
    <submittedName>
        <fullName evidence="2">Lipoprotein</fullName>
    </submittedName>
</protein>
<organism evidence="2 3">
    <name type="scientific">Leptospira ellinghausenii</name>
    <dbReference type="NCBI Taxonomy" id="1917822"/>
    <lineage>
        <taxon>Bacteria</taxon>
        <taxon>Pseudomonadati</taxon>
        <taxon>Spirochaetota</taxon>
        <taxon>Spirochaetia</taxon>
        <taxon>Leptospirales</taxon>
        <taxon>Leptospiraceae</taxon>
        <taxon>Leptospira</taxon>
    </lineage>
</organism>
<dbReference type="AlphaFoldDB" id="A0A2P2DDM2"/>
<name>A0A2P2DDM2_9LEPT</name>
<dbReference type="EMBL" id="BFAZ01000009">
    <property type="protein sequence ID" value="GBF42688.1"/>
    <property type="molecule type" value="Genomic_DNA"/>
</dbReference>
<sequence length="329" mass="37087">MCEKLVITTMKPLFTFLLLFVFVSCQSVSSTKSQQKSGSIQEPPEFIEGLYINTKTIRDKKRWSLLFQVMKDAGMNTAVVDMQPYPPTPEQVAEAKALGIYMVARVVNFEGGLLEKTPNANLVSSIQKSIRKACELGFPEIQLDYIRYADGGTNFSMSYEKRYESILGIIKDHKEKTKDSCPSDTKWSADIFGRVPFIENDIIGQKVEPFSEELNGLYPMLYPSHFYGLTKRVADPYGTIKDGLDLTVKRAKQGTKAIAWVQGFNMMVGPSKLSYTDYIKVQMQGAKDSAGHGFIVWNAGNEYLETMNAYEKYKKEPTPNSTKVSKNEE</sequence>
<gene>
    <name evidence="2" type="ORF">LPTSP2_19780</name>
</gene>
<keyword evidence="2" id="KW-0449">Lipoprotein</keyword>
<evidence type="ECO:0000313" key="3">
    <source>
        <dbReference type="Proteomes" id="UP000245206"/>
    </source>
</evidence>
<feature type="domain" description="DUF4015" evidence="1">
    <location>
        <begin position="132"/>
        <end position="303"/>
    </location>
</feature>
<dbReference type="Proteomes" id="UP000245206">
    <property type="component" value="Unassembled WGS sequence"/>
</dbReference>
<dbReference type="Pfam" id="PF13200">
    <property type="entry name" value="DUF4015"/>
    <property type="match status" value="1"/>
</dbReference>
<dbReference type="PROSITE" id="PS51257">
    <property type="entry name" value="PROKAR_LIPOPROTEIN"/>
    <property type="match status" value="1"/>
</dbReference>
<comment type="caution">
    <text evidence="2">The sequence shown here is derived from an EMBL/GenBank/DDBJ whole genome shotgun (WGS) entry which is preliminary data.</text>
</comment>
<evidence type="ECO:0000259" key="1">
    <source>
        <dbReference type="Pfam" id="PF13200"/>
    </source>
</evidence>
<evidence type="ECO:0000313" key="2">
    <source>
        <dbReference type="EMBL" id="GBF42688.1"/>
    </source>
</evidence>
<accession>A0A2P2DDM2</accession>
<keyword evidence="3" id="KW-1185">Reference proteome</keyword>